<dbReference type="CDD" id="cd04742">
    <property type="entry name" value="NPD_FabD"/>
    <property type="match status" value="1"/>
</dbReference>
<dbReference type="InterPro" id="IPR013785">
    <property type="entry name" value="Aldolase_TIM"/>
</dbReference>
<feature type="domain" description="[Acyl-carrier-protein] S-malonyltransferase-like inserted helical" evidence="1">
    <location>
        <begin position="320"/>
        <end position="396"/>
    </location>
</feature>
<dbReference type="PANTHER" id="PTHR32332:SF20">
    <property type="entry name" value="2-NITROPROPANE DIOXYGENASE-LIKE PROTEIN"/>
    <property type="match status" value="1"/>
</dbReference>
<dbReference type="Proteomes" id="UP000008316">
    <property type="component" value="Plasmid bgla_4p"/>
</dbReference>
<name>F2LT82_BURGS</name>
<reference evidence="2 3" key="1">
    <citation type="journal article" date="2011" name="J. Bacteriol.">
        <title>Complete genome sequence of Burkholderia gladioli BSR3.</title>
        <authorList>
            <person name="Seo Y.S."/>
            <person name="Lim J."/>
            <person name="Choi B.S."/>
            <person name="Kim H."/>
            <person name="Goo E."/>
            <person name="Lee B."/>
            <person name="Lim J.S."/>
            <person name="Choi I.Y."/>
            <person name="Moon J.S."/>
            <person name="Kim J."/>
            <person name="Hwang I."/>
        </authorList>
    </citation>
    <scope>NUCLEOTIDE SEQUENCE [LARGE SCALE GENOMIC DNA]</scope>
    <source>
        <strain evidence="2 3">BSR3</strain>
        <plasmid evidence="2">bgla_4p</plasmid>
    </source>
</reference>
<dbReference type="Pfam" id="PF21607">
    <property type="entry name" value="FabD_helical_ins"/>
    <property type="match status" value="1"/>
</dbReference>
<keyword evidence="2" id="KW-0614">Plasmid</keyword>
<dbReference type="InterPro" id="IPR014179">
    <property type="entry name" value="PfaD-like_TIM-barrel"/>
</dbReference>
<dbReference type="NCBIfam" id="TIGR02814">
    <property type="entry name" value="pfaD_fam"/>
    <property type="match status" value="1"/>
</dbReference>
<accession>F2LT82</accession>
<proteinExistence type="predicted"/>
<dbReference type="Pfam" id="PF03060">
    <property type="entry name" value="NMO"/>
    <property type="match status" value="1"/>
</dbReference>
<keyword evidence="3" id="KW-1185">Reference proteome</keyword>
<dbReference type="KEGG" id="bgd:bgla_4p2690"/>
<evidence type="ECO:0000313" key="2">
    <source>
        <dbReference type="EMBL" id="AEA66028.1"/>
    </source>
</evidence>
<geneLocation type="plasmid" evidence="2 3">
    <name>bgla_4p</name>
</geneLocation>
<protein>
    <submittedName>
        <fullName evidence="2">BatK</fullName>
    </submittedName>
</protein>
<dbReference type="HOGENOM" id="CLU_040029_0_0_4"/>
<dbReference type="PANTHER" id="PTHR32332">
    <property type="entry name" value="2-NITROPROPANE DIOXYGENASE"/>
    <property type="match status" value="1"/>
</dbReference>
<dbReference type="Gene3D" id="3.20.20.70">
    <property type="entry name" value="Aldolase class I"/>
    <property type="match status" value="1"/>
</dbReference>
<dbReference type="SUPFAM" id="SSF51412">
    <property type="entry name" value="Inosine monophosphate dehydrogenase (IMPDH)"/>
    <property type="match status" value="1"/>
</dbReference>
<gene>
    <name evidence="2" type="ordered locus">bgla_4p2690</name>
</gene>
<sequence>MSLTANSLGSSIFRGRFGLKYAYVAGGMYRGVASVDLVVRMARAGFIGFFGTGGLSLGTIDAALRSLRSRLSDGEPFGMNLLANHVDAALERRTVDLFLAHGVRCIEAAAFTQITPALVVYRARGLSRRADGGPVCEHRLIAKVSRPEVADAFMRPAPDGMIHELHASGAITAEQADLATRVPVSDVVCVEADSGGHTDGGVASVLLPAITRLRDRISAQHAYPEPICVGLAGGLGTPDAVAAAFVLGADFVLTGSINQCTVESGAHPAVKALLQQMNVQDTDYAPAGDMFEIGAKVQVLKKSVFFPARANRLHAWYSHYEGLHALPDRIRDSIENTWFRKSLDAVWEETREYLTQRGLSDDLARAQRDPKHRMALVFRWYFHYSTAEAMHGGADRVNYQIHTGPALGAFNQWVKHTPLEAWENRHADEIGLKLMNDAAWFLQDRFLALSG</sequence>
<dbReference type="InterPro" id="IPR049489">
    <property type="entry name" value="FabD-like_helical_ins"/>
</dbReference>
<evidence type="ECO:0000313" key="3">
    <source>
        <dbReference type="Proteomes" id="UP000008316"/>
    </source>
</evidence>
<dbReference type="AlphaFoldDB" id="F2LT82"/>
<evidence type="ECO:0000259" key="1">
    <source>
        <dbReference type="Pfam" id="PF21607"/>
    </source>
</evidence>
<dbReference type="RefSeq" id="WP_013700198.1">
    <property type="nucleotide sequence ID" value="NC_015383.1"/>
</dbReference>
<dbReference type="EMBL" id="CP002604">
    <property type="protein sequence ID" value="AEA66028.1"/>
    <property type="molecule type" value="Genomic_DNA"/>
</dbReference>
<organism evidence="2 3">
    <name type="scientific">Burkholderia gladioli (strain BSR3)</name>
    <dbReference type="NCBI Taxonomy" id="999541"/>
    <lineage>
        <taxon>Bacteria</taxon>
        <taxon>Pseudomonadati</taxon>
        <taxon>Pseudomonadota</taxon>
        <taxon>Betaproteobacteria</taxon>
        <taxon>Burkholderiales</taxon>
        <taxon>Burkholderiaceae</taxon>
        <taxon>Burkholderia</taxon>
    </lineage>
</organism>